<dbReference type="AlphaFoldDB" id="A0A0S2W2F5"/>
<organism evidence="1 2">
    <name type="scientific">Intestinimonas butyriciproducens</name>
    <dbReference type="NCBI Taxonomy" id="1297617"/>
    <lineage>
        <taxon>Bacteria</taxon>
        <taxon>Bacillati</taxon>
        <taxon>Bacillota</taxon>
        <taxon>Clostridia</taxon>
        <taxon>Eubacteriales</taxon>
        <taxon>Intestinimonas</taxon>
    </lineage>
</organism>
<evidence type="ECO:0000313" key="1">
    <source>
        <dbReference type="EMBL" id="ALP93518.1"/>
    </source>
</evidence>
<dbReference type="RefSeq" id="WP_058117390.1">
    <property type="nucleotide sequence ID" value="NZ_CP011307.1"/>
</dbReference>
<protein>
    <submittedName>
        <fullName evidence="1">Uncharacterized protein</fullName>
    </submittedName>
</protein>
<dbReference type="PATRIC" id="fig|1297617.4.peg.1145"/>
<dbReference type="Proteomes" id="UP000064844">
    <property type="component" value="Chromosome"/>
</dbReference>
<proteinExistence type="predicted"/>
<dbReference type="EMBL" id="CP011307">
    <property type="protein sequence ID" value="ALP93518.1"/>
    <property type="molecule type" value="Genomic_DNA"/>
</dbReference>
<dbReference type="KEGG" id="ibu:IB211_01125c"/>
<evidence type="ECO:0000313" key="2">
    <source>
        <dbReference type="Proteomes" id="UP000064844"/>
    </source>
</evidence>
<keyword evidence="2" id="KW-1185">Reference proteome</keyword>
<dbReference type="STRING" id="1297617.IB211_01125c"/>
<reference evidence="1 2" key="1">
    <citation type="journal article" date="2015" name="Nat. Commun.">
        <title>Production of butyrate from lysine and the Amadori product fructoselysine by a human gut commensal.</title>
        <authorList>
            <person name="Bui T.P."/>
            <person name="Ritari J."/>
            <person name="Boeren S."/>
            <person name="de Waard P."/>
            <person name="Plugge C.M."/>
            <person name="de Vos W.M."/>
        </authorList>
    </citation>
    <scope>NUCLEOTIDE SEQUENCE [LARGE SCALE GENOMIC DNA]</scope>
    <source>
        <strain evidence="1 2">AF211</strain>
    </source>
</reference>
<sequence length="239" mass="26996">MSASAAETKRCFLQETAIALQREGFHTEPSTRGKLGVWLDDHPICEVDQAGGITYRNDNIPTPELVTAKDKVYRIACNIAEYMRQMDQAPALKADGLAEPYRLISEFNGTVLAAKESRYGVEFATWEWVNGHSSLWQGHYFGPGSGAKGYLAAKRDFAVRSGLLEQDQLFSDEQLAEIYRCIHETLGSCYPMTAERSKLLRDTTEQIERAVPQLEFLVEQSNLNEMEVLEQNQSMTQQY</sequence>
<accession>A0A0S2W2F5</accession>
<gene>
    <name evidence="1" type="ORF">IB211_01125c</name>
</gene>
<reference evidence="2" key="2">
    <citation type="submission" date="2015-04" db="EMBL/GenBank/DDBJ databases">
        <title>A butyrogenic pathway from the amino acid lysine in a human gut commensal.</title>
        <authorList>
            <person name="de Vos W.M."/>
            <person name="Bui N.T.P."/>
            <person name="Plugge C.M."/>
            <person name="Ritari J."/>
        </authorList>
    </citation>
    <scope>NUCLEOTIDE SEQUENCE [LARGE SCALE GENOMIC DNA]</scope>
    <source>
        <strain evidence="2">AF211</strain>
    </source>
</reference>
<name>A0A0S2W2F5_9FIRM</name>